<evidence type="ECO:0000256" key="7">
    <source>
        <dbReference type="SAM" id="Phobius"/>
    </source>
</evidence>
<evidence type="ECO:0000259" key="8">
    <source>
        <dbReference type="Pfam" id="PF20684"/>
    </source>
</evidence>
<evidence type="ECO:0000313" key="10">
    <source>
        <dbReference type="Proteomes" id="UP001320245"/>
    </source>
</evidence>
<evidence type="ECO:0000256" key="6">
    <source>
        <dbReference type="SAM" id="MobiDB-lite"/>
    </source>
</evidence>
<feature type="region of interest" description="Disordered" evidence="6">
    <location>
        <begin position="144"/>
        <end position="170"/>
    </location>
</feature>
<keyword evidence="10" id="KW-1185">Reference proteome</keyword>
<feature type="region of interest" description="Disordered" evidence="6">
    <location>
        <begin position="257"/>
        <end position="289"/>
    </location>
</feature>
<dbReference type="GO" id="GO:0016020">
    <property type="term" value="C:membrane"/>
    <property type="evidence" value="ECO:0007669"/>
    <property type="project" value="UniProtKB-SubCell"/>
</dbReference>
<evidence type="ECO:0000313" key="9">
    <source>
        <dbReference type="EMBL" id="KAK7736693.1"/>
    </source>
</evidence>
<evidence type="ECO:0000256" key="5">
    <source>
        <dbReference type="ARBA" id="ARBA00038359"/>
    </source>
</evidence>
<gene>
    <name evidence="9" type="ORF">SLS53_006902</name>
</gene>
<comment type="caution">
    <text evidence="9">The sequence shown here is derived from an EMBL/GenBank/DDBJ whole genome shotgun (WGS) entry which is preliminary data.</text>
</comment>
<feature type="compositionally biased region" description="Basic and acidic residues" evidence="6">
    <location>
        <begin position="195"/>
        <end position="209"/>
    </location>
</feature>
<keyword evidence="3 7" id="KW-1133">Transmembrane helix</keyword>
<keyword evidence="4 7" id="KW-0472">Membrane</keyword>
<feature type="compositionally biased region" description="Polar residues" evidence="6">
    <location>
        <begin position="156"/>
        <end position="168"/>
    </location>
</feature>
<dbReference type="Pfam" id="PF20684">
    <property type="entry name" value="Fung_rhodopsin"/>
    <property type="match status" value="1"/>
</dbReference>
<sequence>MAVELDDFDPAQKRQYVLVGVTIGTVLAISSTLMRTWAKYISTSRIQAEDYFMGAALFLCIALASCLPSDVIPSTKLIFHHDYSVITTSIVRWVALLGTKSDITWNQVEAGVWTYLEISIGITCANLPLLLPLVRSWFSTGDTSRGYRGATDKRSSAYTPNNVATPRSTTKKRSIYTGFTTLDASNNATLLGSEVELRDQDNGDQERGRPVSGDSAGASSSGLGPEVVSDDIGLPENRQDRAIVVQTRVHIRYDEEDQRRIQEQRKHVALGGYGGDTKVYGTHSDGDDP</sequence>
<feature type="compositionally biased region" description="Low complexity" evidence="6">
    <location>
        <begin position="212"/>
        <end position="224"/>
    </location>
</feature>
<keyword evidence="2 7" id="KW-0812">Transmembrane</keyword>
<evidence type="ECO:0000256" key="4">
    <source>
        <dbReference type="ARBA" id="ARBA00023136"/>
    </source>
</evidence>
<feature type="region of interest" description="Disordered" evidence="6">
    <location>
        <begin position="195"/>
        <end position="235"/>
    </location>
</feature>
<dbReference type="InterPro" id="IPR049326">
    <property type="entry name" value="Rhodopsin_dom_fungi"/>
</dbReference>
<dbReference type="PANTHER" id="PTHR33048">
    <property type="entry name" value="PTH11-LIKE INTEGRAL MEMBRANE PROTEIN (AFU_ORTHOLOGUE AFUA_5G11245)"/>
    <property type="match status" value="1"/>
</dbReference>
<comment type="subcellular location">
    <subcellularLocation>
        <location evidence="1">Membrane</location>
        <topology evidence="1">Multi-pass membrane protein</topology>
    </subcellularLocation>
</comment>
<name>A0AAN9YEN0_9PEZI</name>
<dbReference type="AlphaFoldDB" id="A0AAN9YEN0"/>
<evidence type="ECO:0000256" key="3">
    <source>
        <dbReference type="ARBA" id="ARBA00022989"/>
    </source>
</evidence>
<feature type="compositionally biased region" description="Basic and acidic residues" evidence="6">
    <location>
        <begin position="257"/>
        <end position="266"/>
    </location>
</feature>
<evidence type="ECO:0000256" key="1">
    <source>
        <dbReference type="ARBA" id="ARBA00004141"/>
    </source>
</evidence>
<evidence type="ECO:0000256" key="2">
    <source>
        <dbReference type="ARBA" id="ARBA00022692"/>
    </source>
</evidence>
<proteinExistence type="inferred from homology"/>
<feature type="domain" description="Rhodopsin" evidence="8">
    <location>
        <begin position="78"/>
        <end position="135"/>
    </location>
</feature>
<feature type="transmembrane region" description="Helical" evidence="7">
    <location>
        <begin position="16"/>
        <end position="38"/>
    </location>
</feature>
<organism evidence="9 10">
    <name type="scientific">Cytospora paraplurivora</name>
    <dbReference type="NCBI Taxonomy" id="2898453"/>
    <lineage>
        <taxon>Eukaryota</taxon>
        <taxon>Fungi</taxon>
        <taxon>Dikarya</taxon>
        <taxon>Ascomycota</taxon>
        <taxon>Pezizomycotina</taxon>
        <taxon>Sordariomycetes</taxon>
        <taxon>Sordariomycetidae</taxon>
        <taxon>Diaporthales</taxon>
        <taxon>Cytosporaceae</taxon>
        <taxon>Cytospora</taxon>
    </lineage>
</organism>
<dbReference type="PANTHER" id="PTHR33048:SF47">
    <property type="entry name" value="INTEGRAL MEMBRANE PROTEIN-RELATED"/>
    <property type="match status" value="1"/>
</dbReference>
<feature type="transmembrane region" description="Helical" evidence="7">
    <location>
        <begin position="50"/>
        <end position="71"/>
    </location>
</feature>
<reference evidence="9 10" key="1">
    <citation type="journal article" date="2023" name="PLoS ONE">
        <title>Cytospora paraplurivora sp. nov. isolated from orchards with fruit tree decline syndrome in Ontario, Canada.</title>
        <authorList>
            <person name="Ilyukhin E."/>
            <person name="Nguyen H.D.T."/>
            <person name="Castle A.J."/>
            <person name="Ellouze W."/>
        </authorList>
    </citation>
    <scope>NUCLEOTIDE SEQUENCE [LARGE SCALE GENOMIC DNA]</scope>
    <source>
        <strain evidence="9 10">FDS-564</strain>
    </source>
</reference>
<protein>
    <recommendedName>
        <fullName evidence="8">Rhodopsin domain-containing protein</fullName>
    </recommendedName>
</protein>
<dbReference type="Proteomes" id="UP001320245">
    <property type="component" value="Unassembled WGS sequence"/>
</dbReference>
<accession>A0AAN9YEN0</accession>
<dbReference type="InterPro" id="IPR052337">
    <property type="entry name" value="SAT4-like"/>
</dbReference>
<comment type="similarity">
    <text evidence="5">Belongs to the SAT4 family.</text>
</comment>
<dbReference type="EMBL" id="JAJSPL020000032">
    <property type="protein sequence ID" value="KAK7736693.1"/>
    <property type="molecule type" value="Genomic_DNA"/>
</dbReference>